<keyword evidence="4 11" id="KW-0812">Transmembrane</keyword>
<dbReference type="Gene3D" id="3.30.2010.10">
    <property type="entry name" value="Metalloproteases ('zincins'), catalytic domain"/>
    <property type="match status" value="1"/>
</dbReference>
<evidence type="ECO:0000256" key="2">
    <source>
        <dbReference type="ARBA" id="ARBA00022475"/>
    </source>
</evidence>
<evidence type="ECO:0000256" key="9">
    <source>
        <dbReference type="ARBA" id="ARBA00023049"/>
    </source>
</evidence>
<feature type="domain" description="Peptidase M48" evidence="13">
    <location>
        <begin position="77"/>
        <end position="299"/>
    </location>
</feature>
<dbReference type="RefSeq" id="WP_310297277.1">
    <property type="nucleotide sequence ID" value="NZ_BAAAPS010000006.1"/>
</dbReference>
<dbReference type="GO" id="GO:0016787">
    <property type="term" value="F:hydrolase activity"/>
    <property type="evidence" value="ECO:0007669"/>
    <property type="project" value="UniProtKB-KW"/>
</dbReference>
<evidence type="ECO:0000259" key="13">
    <source>
        <dbReference type="Pfam" id="PF01435"/>
    </source>
</evidence>
<accession>A0ABU2BPL3</accession>
<keyword evidence="15" id="KW-1185">Reference proteome</keyword>
<protein>
    <recommendedName>
        <fullName evidence="11">Protease HtpX homolog</fullName>
        <ecNumber evidence="11">3.4.24.-</ecNumber>
    </recommendedName>
</protein>
<comment type="cofactor">
    <cofactor evidence="11">
        <name>Zn(2+)</name>
        <dbReference type="ChEBI" id="CHEBI:29105"/>
    </cofactor>
    <text evidence="11">Binds 1 zinc ion per subunit.</text>
</comment>
<dbReference type="PANTHER" id="PTHR43221:SF2">
    <property type="entry name" value="PROTEASE HTPX HOMOLOG"/>
    <property type="match status" value="1"/>
</dbReference>
<dbReference type="GO" id="GO:0016491">
    <property type="term" value="F:oxidoreductase activity"/>
    <property type="evidence" value="ECO:0007669"/>
    <property type="project" value="UniProtKB-KW"/>
</dbReference>
<keyword evidence="10 11" id="KW-0472">Membrane</keyword>
<evidence type="ECO:0000313" key="15">
    <source>
        <dbReference type="Proteomes" id="UP001183648"/>
    </source>
</evidence>
<feature type="transmembrane region" description="Helical" evidence="11">
    <location>
        <begin position="45"/>
        <end position="61"/>
    </location>
</feature>
<keyword evidence="7 11" id="KW-0862">Zinc</keyword>
<evidence type="ECO:0000256" key="4">
    <source>
        <dbReference type="ARBA" id="ARBA00022692"/>
    </source>
</evidence>
<evidence type="ECO:0000256" key="12">
    <source>
        <dbReference type="SAM" id="MobiDB-lite"/>
    </source>
</evidence>
<evidence type="ECO:0000256" key="3">
    <source>
        <dbReference type="ARBA" id="ARBA00022670"/>
    </source>
</evidence>
<feature type="transmembrane region" description="Helical" evidence="11">
    <location>
        <begin position="21"/>
        <end position="39"/>
    </location>
</feature>
<keyword evidence="9 11" id="KW-0482">Metalloprotease</keyword>
<keyword evidence="6 11" id="KW-0378">Hydrolase</keyword>
<evidence type="ECO:0000256" key="8">
    <source>
        <dbReference type="ARBA" id="ARBA00022989"/>
    </source>
</evidence>
<feature type="transmembrane region" description="Helical" evidence="11">
    <location>
        <begin position="154"/>
        <end position="175"/>
    </location>
</feature>
<evidence type="ECO:0000256" key="1">
    <source>
        <dbReference type="ARBA" id="ARBA00009779"/>
    </source>
</evidence>
<dbReference type="EMBL" id="JAVDYG010000001">
    <property type="protein sequence ID" value="MDR7360592.1"/>
    <property type="molecule type" value="Genomic_DNA"/>
</dbReference>
<keyword evidence="14" id="KW-0560">Oxidoreductase</keyword>
<name>A0ABU2BPL3_9ACTN</name>
<comment type="similarity">
    <text evidence="1 11">Belongs to the peptidase M48B family.</text>
</comment>
<dbReference type="CDD" id="cd07327">
    <property type="entry name" value="M48B_HtpX_like"/>
    <property type="match status" value="1"/>
</dbReference>
<reference evidence="14 15" key="1">
    <citation type="submission" date="2023-07" db="EMBL/GenBank/DDBJ databases">
        <title>Sequencing the genomes of 1000 actinobacteria strains.</title>
        <authorList>
            <person name="Klenk H.-P."/>
        </authorList>
    </citation>
    <scope>NUCLEOTIDE SEQUENCE [LARGE SCALE GENOMIC DNA]</scope>
    <source>
        <strain evidence="14 15">DSM 19426</strain>
    </source>
</reference>
<sequence>MATSTRFVGDAGLTARMTATMFLLGGLFVAVVVGLITIAPPGWGFVIGVVALGILWFQWYNSDSLALKAMRAREVSPQEAPELHDMIDRLCALADMPKPKVAIAYTDLPNAFATGRSPSRAAVCVTTGILDRLTREELEGVLAHELSHVAHRDVLVMTLASSAGIIAGMTMRGAQYGGMFGGFGGGRRDDRNSGVPVWLLILVASLVVYAISFLATRLLSRYRELSADRAGAYLTGRPSALADALVKITGDISSIPQKDLRAASSMNAFFIAPALSGVSMKTLTSTHPSLEQRLQQLAKVQAELSRPLDGSFDDGPPPAGPDLRGR</sequence>
<dbReference type="EC" id="3.4.24.-" evidence="11"/>
<evidence type="ECO:0000313" key="14">
    <source>
        <dbReference type="EMBL" id="MDR7360592.1"/>
    </source>
</evidence>
<comment type="subcellular location">
    <subcellularLocation>
        <location evidence="11">Cell membrane</location>
        <topology evidence="11">Multi-pass membrane protein</topology>
    </subcellularLocation>
</comment>
<keyword evidence="8 11" id="KW-1133">Transmembrane helix</keyword>
<keyword evidence="2 11" id="KW-1003">Cell membrane</keyword>
<dbReference type="InterPro" id="IPR050083">
    <property type="entry name" value="HtpX_protease"/>
</dbReference>
<evidence type="ECO:0000256" key="5">
    <source>
        <dbReference type="ARBA" id="ARBA00022723"/>
    </source>
</evidence>
<evidence type="ECO:0000256" key="10">
    <source>
        <dbReference type="ARBA" id="ARBA00023136"/>
    </source>
</evidence>
<dbReference type="InterPro" id="IPR001915">
    <property type="entry name" value="Peptidase_M48"/>
</dbReference>
<keyword evidence="5 11" id="KW-0479">Metal-binding</keyword>
<proteinExistence type="inferred from homology"/>
<dbReference type="HAMAP" id="MF_00188">
    <property type="entry name" value="Pept_M48_protease_HtpX"/>
    <property type="match status" value="1"/>
</dbReference>
<feature type="active site" evidence="11">
    <location>
        <position position="145"/>
    </location>
</feature>
<dbReference type="PANTHER" id="PTHR43221">
    <property type="entry name" value="PROTEASE HTPX"/>
    <property type="match status" value="1"/>
</dbReference>
<dbReference type="Pfam" id="PF01435">
    <property type="entry name" value="Peptidase_M48"/>
    <property type="match status" value="1"/>
</dbReference>
<dbReference type="NCBIfam" id="NF002669">
    <property type="entry name" value="PRK02391.1"/>
    <property type="match status" value="1"/>
</dbReference>
<feature type="transmembrane region" description="Helical" evidence="11">
    <location>
        <begin position="195"/>
        <end position="219"/>
    </location>
</feature>
<feature type="region of interest" description="Disordered" evidence="12">
    <location>
        <begin position="305"/>
        <end position="326"/>
    </location>
</feature>
<comment type="caution">
    <text evidence="14">The sequence shown here is derived from an EMBL/GenBank/DDBJ whole genome shotgun (WGS) entry which is preliminary data.</text>
</comment>
<dbReference type="Proteomes" id="UP001183648">
    <property type="component" value="Unassembled WGS sequence"/>
</dbReference>
<keyword evidence="3 11" id="KW-0645">Protease</keyword>
<keyword evidence="14" id="KW-0346">Stress response</keyword>
<feature type="binding site" evidence="11">
    <location>
        <position position="224"/>
    </location>
    <ligand>
        <name>Zn(2+)</name>
        <dbReference type="ChEBI" id="CHEBI:29105"/>
        <note>catalytic</note>
    </ligand>
</feature>
<dbReference type="InterPro" id="IPR022919">
    <property type="entry name" value="Pept_M48_protease_HtpX"/>
</dbReference>
<feature type="binding site" evidence="11">
    <location>
        <position position="148"/>
    </location>
    <ligand>
        <name>Zn(2+)</name>
        <dbReference type="ChEBI" id="CHEBI:29105"/>
        <note>catalytic</note>
    </ligand>
</feature>
<evidence type="ECO:0000256" key="6">
    <source>
        <dbReference type="ARBA" id="ARBA00022801"/>
    </source>
</evidence>
<organism evidence="14 15">
    <name type="scientific">Nocardioides marmoribigeumensis</name>
    <dbReference type="NCBI Taxonomy" id="433649"/>
    <lineage>
        <taxon>Bacteria</taxon>
        <taxon>Bacillati</taxon>
        <taxon>Actinomycetota</taxon>
        <taxon>Actinomycetes</taxon>
        <taxon>Propionibacteriales</taxon>
        <taxon>Nocardioidaceae</taxon>
        <taxon>Nocardioides</taxon>
    </lineage>
</organism>
<gene>
    <name evidence="11" type="primary">htpX</name>
    <name evidence="14" type="ORF">J2S63_000145</name>
</gene>
<evidence type="ECO:0000256" key="11">
    <source>
        <dbReference type="HAMAP-Rule" id="MF_00188"/>
    </source>
</evidence>
<evidence type="ECO:0000256" key="7">
    <source>
        <dbReference type="ARBA" id="ARBA00022833"/>
    </source>
</evidence>
<feature type="binding site" evidence="11">
    <location>
        <position position="144"/>
    </location>
    <ligand>
        <name>Zn(2+)</name>
        <dbReference type="ChEBI" id="CHEBI:29105"/>
        <note>catalytic</note>
    </ligand>
</feature>